<dbReference type="Pfam" id="PF08246">
    <property type="entry name" value="Inhibitor_I29"/>
    <property type="match status" value="1"/>
</dbReference>
<protein>
    <recommendedName>
        <fullName evidence="1">Cathepsin propeptide inhibitor domain-containing protein</fullName>
    </recommendedName>
</protein>
<dbReference type="Gene3D" id="1.10.287.2250">
    <property type="match status" value="1"/>
</dbReference>
<dbReference type="Proteomes" id="UP000796880">
    <property type="component" value="Unassembled WGS sequence"/>
</dbReference>
<gene>
    <name evidence="2" type="ORF">FNV43_RR11383</name>
</gene>
<evidence type="ECO:0000313" key="2">
    <source>
        <dbReference type="EMBL" id="KAF3446204.1"/>
    </source>
</evidence>
<feature type="domain" description="Cathepsin propeptide inhibitor" evidence="1">
    <location>
        <begin position="107"/>
        <end position="171"/>
    </location>
</feature>
<evidence type="ECO:0000259" key="1">
    <source>
        <dbReference type="SMART" id="SM00848"/>
    </source>
</evidence>
<sequence>MATLFRSVYTRSSKLAFGSSRTSPLPGFTKSSSAFVVRPSVTFTVPNRSPTRYPDVNTVGKATLSNLLASKSQEELKYLLRDGLSAKLNLLNGGLTDKLSFSNSQLFEIWCKIYDKSYSSQQEKLNKFRVFEDNIKISMDMNKLSEHNRGAKTLKVYSSLNFYADLTPAETKKFLGIGSGLSYEKMKEYVKDADFPVMKPGKELEEYLAHLRRRAAKNVFKNS</sequence>
<dbReference type="SMART" id="SM00848">
    <property type="entry name" value="Inhibitor_I29"/>
    <property type="match status" value="1"/>
</dbReference>
<dbReference type="EMBL" id="VOIH02000005">
    <property type="protein sequence ID" value="KAF3446204.1"/>
    <property type="molecule type" value="Genomic_DNA"/>
</dbReference>
<organism evidence="2 3">
    <name type="scientific">Rhamnella rubrinervis</name>
    <dbReference type="NCBI Taxonomy" id="2594499"/>
    <lineage>
        <taxon>Eukaryota</taxon>
        <taxon>Viridiplantae</taxon>
        <taxon>Streptophyta</taxon>
        <taxon>Embryophyta</taxon>
        <taxon>Tracheophyta</taxon>
        <taxon>Spermatophyta</taxon>
        <taxon>Magnoliopsida</taxon>
        <taxon>eudicotyledons</taxon>
        <taxon>Gunneridae</taxon>
        <taxon>Pentapetalae</taxon>
        <taxon>rosids</taxon>
        <taxon>fabids</taxon>
        <taxon>Rosales</taxon>
        <taxon>Rhamnaceae</taxon>
        <taxon>rhamnoid group</taxon>
        <taxon>Rhamneae</taxon>
        <taxon>Rhamnella</taxon>
    </lineage>
</organism>
<comment type="caution">
    <text evidence="2">The sequence shown here is derived from an EMBL/GenBank/DDBJ whole genome shotgun (WGS) entry which is preliminary data.</text>
</comment>
<keyword evidence="3" id="KW-1185">Reference proteome</keyword>
<dbReference type="SUPFAM" id="SSF54001">
    <property type="entry name" value="Cysteine proteinases"/>
    <property type="match status" value="1"/>
</dbReference>
<accession>A0A8K0H610</accession>
<reference evidence="2" key="1">
    <citation type="submission" date="2020-03" db="EMBL/GenBank/DDBJ databases">
        <title>A high-quality chromosome-level genome assembly of a woody plant with both climbing and erect habits, Rhamnella rubrinervis.</title>
        <authorList>
            <person name="Lu Z."/>
            <person name="Yang Y."/>
            <person name="Zhu X."/>
            <person name="Sun Y."/>
        </authorList>
    </citation>
    <scope>NUCLEOTIDE SEQUENCE</scope>
    <source>
        <strain evidence="2">BYM</strain>
        <tissue evidence="2">Leaf</tissue>
    </source>
</reference>
<name>A0A8K0H610_9ROSA</name>
<evidence type="ECO:0000313" key="3">
    <source>
        <dbReference type="Proteomes" id="UP000796880"/>
    </source>
</evidence>
<proteinExistence type="predicted"/>
<dbReference type="AlphaFoldDB" id="A0A8K0H610"/>
<dbReference type="InterPro" id="IPR038765">
    <property type="entry name" value="Papain-like_cys_pep_sf"/>
</dbReference>
<dbReference type="InterPro" id="IPR013201">
    <property type="entry name" value="Prot_inhib_I29"/>
</dbReference>